<protein>
    <recommendedName>
        <fullName evidence="1">Integrase zinc-binding domain-containing protein</fullName>
    </recommendedName>
</protein>
<dbReference type="Gene3D" id="3.30.420.10">
    <property type="entry name" value="Ribonuclease H-like superfamily/Ribonuclease H"/>
    <property type="match status" value="1"/>
</dbReference>
<dbReference type="PANTHER" id="PTHR37984:SF5">
    <property type="entry name" value="PROTEIN NYNRIN-LIKE"/>
    <property type="match status" value="1"/>
</dbReference>
<comment type="caution">
    <text evidence="2">The sequence shown here is derived from an EMBL/GenBank/DDBJ whole genome shotgun (WGS) entry which is preliminary data.</text>
</comment>
<dbReference type="PANTHER" id="PTHR37984">
    <property type="entry name" value="PROTEIN CBG26694"/>
    <property type="match status" value="1"/>
</dbReference>
<gene>
    <name evidence="2" type="ORF">LIER_33777</name>
</gene>
<sequence>MIEDWRSPIIKFLTTGELPKEKIEARKLQNMSYKFQIFQEELYKILQPGLLMYCVPKDMIRYYWPTLMNDSLKYVKRCDSCQKMKFVPKQLMAEMTQTFYPIPFAKWGIDLVKQFAKPSTKFKDAVVDVDYFSKWVEAIPLRNTTVEDIEDFIWKNIITRYGIPKILQTKEAGKINPKWEGPYRVRRVIGPGTYELLELSSRVIKHTWHEIYLKKYYI</sequence>
<reference evidence="2 3" key="1">
    <citation type="submission" date="2024-01" db="EMBL/GenBank/DDBJ databases">
        <title>The complete chloroplast genome sequence of Lithospermum erythrorhizon: insights into the phylogenetic relationship among Boraginaceae species and the maternal lineages of purple gromwells.</title>
        <authorList>
            <person name="Okada T."/>
            <person name="Watanabe K."/>
        </authorList>
    </citation>
    <scope>NUCLEOTIDE SEQUENCE [LARGE SCALE GENOMIC DNA]</scope>
</reference>
<dbReference type="InterPro" id="IPR012337">
    <property type="entry name" value="RNaseH-like_sf"/>
</dbReference>
<dbReference type="AlphaFoldDB" id="A0AAV3RYI6"/>
<dbReference type="InterPro" id="IPR050951">
    <property type="entry name" value="Retrovirus_Pol_polyprotein"/>
</dbReference>
<dbReference type="Proteomes" id="UP001454036">
    <property type="component" value="Unassembled WGS sequence"/>
</dbReference>
<dbReference type="GO" id="GO:0003676">
    <property type="term" value="F:nucleic acid binding"/>
    <property type="evidence" value="ECO:0007669"/>
    <property type="project" value="InterPro"/>
</dbReference>
<keyword evidence="3" id="KW-1185">Reference proteome</keyword>
<dbReference type="InterPro" id="IPR036397">
    <property type="entry name" value="RNaseH_sf"/>
</dbReference>
<dbReference type="InterPro" id="IPR041588">
    <property type="entry name" value="Integrase_H2C2"/>
</dbReference>
<dbReference type="EMBL" id="BAABME010013750">
    <property type="protein sequence ID" value="GAA0186489.1"/>
    <property type="molecule type" value="Genomic_DNA"/>
</dbReference>
<proteinExistence type="predicted"/>
<dbReference type="Pfam" id="PF17921">
    <property type="entry name" value="Integrase_H2C2"/>
    <property type="match status" value="1"/>
</dbReference>
<evidence type="ECO:0000313" key="3">
    <source>
        <dbReference type="Proteomes" id="UP001454036"/>
    </source>
</evidence>
<feature type="domain" description="Integrase zinc-binding" evidence="1">
    <location>
        <begin position="61"/>
        <end position="85"/>
    </location>
</feature>
<name>A0AAV3RYI6_LITER</name>
<evidence type="ECO:0000313" key="2">
    <source>
        <dbReference type="EMBL" id="GAA0186489.1"/>
    </source>
</evidence>
<accession>A0AAV3RYI6</accession>
<evidence type="ECO:0000259" key="1">
    <source>
        <dbReference type="Pfam" id="PF17921"/>
    </source>
</evidence>
<dbReference type="SUPFAM" id="SSF53098">
    <property type="entry name" value="Ribonuclease H-like"/>
    <property type="match status" value="1"/>
</dbReference>
<organism evidence="2 3">
    <name type="scientific">Lithospermum erythrorhizon</name>
    <name type="common">Purple gromwell</name>
    <name type="synonym">Lithospermum officinale var. erythrorhizon</name>
    <dbReference type="NCBI Taxonomy" id="34254"/>
    <lineage>
        <taxon>Eukaryota</taxon>
        <taxon>Viridiplantae</taxon>
        <taxon>Streptophyta</taxon>
        <taxon>Embryophyta</taxon>
        <taxon>Tracheophyta</taxon>
        <taxon>Spermatophyta</taxon>
        <taxon>Magnoliopsida</taxon>
        <taxon>eudicotyledons</taxon>
        <taxon>Gunneridae</taxon>
        <taxon>Pentapetalae</taxon>
        <taxon>asterids</taxon>
        <taxon>lamiids</taxon>
        <taxon>Boraginales</taxon>
        <taxon>Boraginaceae</taxon>
        <taxon>Boraginoideae</taxon>
        <taxon>Lithospermeae</taxon>
        <taxon>Lithospermum</taxon>
    </lineage>
</organism>